<organism evidence="1 2">
    <name type="scientific">Candidatus Yanofskybacteria bacterium GW2011_GWD1_39_16</name>
    <dbReference type="NCBI Taxonomy" id="1619030"/>
    <lineage>
        <taxon>Bacteria</taxon>
        <taxon>Candidatus Yanofskyibacteriota</taxon>
    </lineage>
</organism>
<dbReference type="EMBL" id="LBWL01000001">
    <property type="protein sequence ID" value="KKR09607.1"/>
    <property type="molecule type" value="Genomic_DNA"/>
</dbReference>
<dbReference type="Proteomes" id="UP000033996">
    <property type="component" value="Unassembled WGS sequence"/>
</dbReference>
<evidence type="ECO:0000313" key="2">
    <source>
        <dbReference type="Proteomes" id="UP000033996"/>
    </source>
</evidence>
<dbReference type="AlphaFoldDB" id="A0A837HQX6"/>
<proteinExistence type="predicted"/>
<evidence type="ECO:0008006" key="3">
    <source>
        <dbReference type="Google" id="ProtNLM"/>
    </source>
</evidence>
<sequence>MFRGILKSIKNRKTHYKKLEEADSKLRIAIEKYLNMVFSDNLIKDRVKCEVDVEKSSLIISTSSKAIATEIRLSLGELSRILKEEGLAIHTIVVT</sequence>
<accession>A0A837HQX6</accession>
<name>A0A837HQX6_9BACT</name>
<evidence type="ECO:0000313" key="1">
    <source>
        <dbReference type="EMBL" id="KKR09607.1"/>
    </source>
</evidence>
<comment type="caution">
    <text evidence="1">The sequence shown here is derived from an EMBL/GenBank/DDBJ whole genome shotgun (WGS) entry which is preliminary data.</text>
</comment>
<reference evidence="1 2" key="1">
    <citation type="journal article" date="2015" name="Nature">
        <title>rRNA introns, odd ribosomes, and small enigmatic genomes across a large radiation of phyla.</title>
        <authorList>
            <person name="Brown C.T."/>
            <person name="Hug L.A."/>
            <person name="Thomas B.C."/>
            <person name="Sharon I."/>
            <person name="Castelle C.J."/>
            <person name="Singh A."/>
            <person name="Wilkins M.J."/>
            <person name="Williams K.H."/>
            <person name="Banfield J.F."/>
        </authorList>
    </citation>
    <scope>NUCLEOTIDE SEQUENCE [LARGE SCALE GENOMIC DNA]</scope>
</reference>
<protein>
    <recommendedName>
        <fullName evidence="3">DUF721 domain-containing protein</fullName>
    </recommendedName>
</protein>
<gene>
    <name evidence="1" type="ORF">UT35_C0001G0004</name>
</gene>